<feature type="transmembrane region" description="Helical" evidence="1">
    <location>
        <begin position="305"/>
        <end position="325"/>
    </location>
</feature>
<keyword evidence="1" id="KW-0472">Membrane</keyword>
<feature type="transmembrane region" description="Helical" evidence="1">
    <location>
        <begin position="249"/>
        <end position="267"/>
    </location>
</feature>
<dbReference type="RefSeq" id="WP_387723587.1">
    <property type="nucleotide sequence ID" value="NZ_JBIAPI010000010.1"/>
</dbReference>
<feature type="transmembrane region" description="Helical" evidence="1">
    <location>
        <begin position="117"/>
        <end position="143"/>
    </location>
</feature>
<comment type="caution">
    <text evidence="2">The sequence shown here is derived from an EMBL/GenBank/DDBJ whole genome shotgun (WGS) entry which is preliminary data.</text>
</comment>
<evidence type="ECO:0000313" key="3">
    <source>
        <dbReference type="Proteomes" id="UP001601948"/>
    </source>
</evidence>
<keyword evidence="1" id="KW-0812">Transmembrane</keyword>
<evidence type="ECO:0000313" key="2">
    <source>
        <dbReference type="EMBL" id="MFF3227487.1"/>
    </source>
</evidence>
<feature type="transmembrane region" description="Helical" evidence="1">
    <location>
        <begin position="222"/>
        <end position="243"/>
    </location>
</feature>
<name>A0ABW6R1U4_9NOCA</name>
<gene>
    <name evidence="2" type="ORF">ACFYV7_32135</name>
</gene>
<dbReference type="Proteomes" id="UP001601948">
    <property type="component" value="Unassembled WGS sequence"/>
</dbReference>
<protein>
    <submittedName>
        <fullName evidence="2">Uncharacterized protein</fullName>
    </submittedName>
</protein>
<sequence length="330" mass="35533">MRSSSRPAATASSARERWHAVLTLFVLAPVLGEVLGASLRLSYFVQPLRVVAIVCFYGAGVVLIREIAQRWRLSSWGIVLLGCAFALIEEGLALQTIFNPIGMDGEPVHGNALGVNWFWAVVVCGYHVVWSVLLPIAVVHLVFPHSSRSLWLSRWSAGVLTVVFACGTALFVAISLLRSDFRLPLGHAAVTIVVAAGLVGASKRCRDNGRVVLAGRTPKPKLVALFGAVAGTVWFVLFLAAFIGGPISFVWWTIGALTFAAAVALVLRQWTRRAWTPRHQLALCFGTGLSAALFGLLLVALDGHLANIAFQCAVVVALIAAYIWMGRRLS</sequence>
<feature type="transmembrane region" description="Helical" evidence="1">
    <location>
        <begin position="46"/>
        <end position="64"/>
    </location>
</feature>
<evidence type="ECO:0000256" key="1">
    <source>
        <dbReference type="SAM" id="Phobius"/>
    </source>
</evidence>
<feature type="transmembrane region" description="Helical" evidence="1">
    <location>
        <begin position="279"/>
        <end position="299"/>
    </location>
</feature>
<feature type="transmembrane region" description="Helical" evidence="1">
    <location>
        <begin position="76"/>
        <end position="97"/>
    </location>
</feature>
<keyword evidence="1" id="KW-1133">Transmembrane helix</keyword>
<accession>A0ABW6R1U4</accession>
<proteinExistence type="predicted"/>
<reference evidence="2 3" key="1">
    <citation type="submission" date="2024-10" db="EMBL/GenBank/DDBJ databases">
        <title>The Natural Products Discovery Center: Release of the First 8490 Sequenced Strains for Exploring Actinobacteria Biosynthetic Diversity.</title>
        <authorList>
            <person name="Kalkreuter E."/>
            <person name="Kautsar S.A."/>
            <person name="Yang D."/>
            <person name="Bader C.D."/>
            <person name="Teijaro C.N."/>
            <person name="Fluegel L."/>
            <person name="Davis C.M."/>
            <person name="Simpson J.R."/>
            <person name="Lauterbach L."/>
            <person name="Steele A.D."/>
            <person name="Gui C."/>
            <person name="Meng S."/>
            <person name="Li G."/>
            <person name="Viehrig K."/>
            <person name="Ye F."/>
            <person name="Su P."/>
            <person name="Kiefer A.F."/>
            <person name="Nichols A."/>
            <person name="Cepeda A.J."/>
            <person name="Yan W."/>
            <person name="Fan B."/>
            <person name="Jiang Y."/>
            <person name="Adhikari A."/>
            <person name="Zheng C.-J."/>
            <person name="Schuster L."/>
            <person name="Cowan T.M."/>
            <person name="Smanski M.J."/>
            <person name="Chevrette M.G."/>
            <person name="De Carvalho L.P.S."/>
            <person name="Shen B."/>
        </authorList>
    </citation>
    <scope>NUCLEOTIDE SEQUENCE [LARGE SCALE GENOMIC DNA]</scope>
    <source>
        <strain evidence="2 3">NPDC003040</strain>
    </source>
</reference>
<feature type="transmembrane region" description="Helical" evidence="1">
    <location>
        <begin position="183"/>
        <end position="201"/>
    </location>
</feature>
<feature type="transmembrane region" description="Helical" evidence="1">
    <location>
        <begin position="155"/>
        <end position="177"/>
    </location>
</feature>
<organism evidence="2 3">
    <name type="scientific">Nocardia suismassiliense</name>
    <dbReference type="NCBI Taxonomy" id="2077092"/>
    <lineage>
        <taxon>Bacteria</taxon>
        <taxon>Bacillati</taxon>
        <taxon>Actinomycetota</taxon>
        <taxon>Actinomycetes</taxon>
        <taxon>Mycobacteriales</taxon>
        <taxon>Nocardiaceae</taxon>
        <taxon>Nocardia</taxon>
    </lineage>
</organism>
<keyword evidence="3" id="KW-1185">Reference proteome</keyword>
<dbReference type="EMBL" id="JBIAPI010000010">
    <property type="protein sequence ID" value="MFF3227487.1"/>
    <property type="molecule type" value="Genomic_DNA"/>
</dbReference>